<proteinExistence type="predicted"/>
<dbReference type="RefSeq" id="WP_265217080.1">
    <property type="nucleotide sequence ID" value="NZ_JAPEUL010000004.1"/>
</dbReference>
<protein>
    <recommendedName>
        <fullName evidence="4">HPP family protein</fullName>
    </recommendedName>
</protein>
<feature type="transmembrane region" description="Helical" evidence="1">
    <location>
        <begin position="31"/>
        <end position="49"/>
    </location>
</feature>
<dbReference type="EMBL" id="JAPEUL010000004">
    <property type="protein sequence ID" value="MCW4627957.1"/>
    <property type="molecule type" value="Genomic_DNA"/>
</dbReference>
<reference evidence="2" key="1">
    <citation type="submission" date="2022-11" db="EMBL/GenBank/DDBJ databases">
        <title>Marinomonas sp. nov., isolated from marine algae.</title>
        <authorList>
            <person name="Choi D.G."/>
            <person name="Kim J.M."/>
            <person name="Lee J.K."/>
            <person name="Baek J.H."/>
            <person name="Jeon C.O."/>
        </authorList>
    </citation>
    <scope>NUCLEOTIDE SEQUENCE</scope>
    <source>
        <strain evidence="2">KJ51-3</strain>
    </source>
</reference>
<evidence type="ECO:0000313" key="3">
    <source>
        <dbReference type="Proteomes" id="UP001431181"/>
    </source>
</evidence>
<evidence type="ECO:0000256" key="1">
    <source>
        <dbReference type="SAM" id="Phobius"/>
    </source>
</evidence>
<keyword evidence="1" id="KW-0472">Membrane</keyword>
<keyword evidence="1" id="KW-0812">Transmembrane</keyword>
<sequence length="158" mass="16989">MASFCSIFAHCFLVIFFVVLGGIFHEIPTAITAFIYGVALITIYALLIGKNLGHNGLLGSRLAFIHLGSSLILLVLGIVAEKVIPLVGGAISYVSVMAFYILNMPGLPFSKLLPYPGEPELLWQVLGYAVLIATTTVWLFLASVIGSLLLRVLDKSHA</sequence>
<accession>A0ABT3KBN9</accession>
<feature type="transmembrane region" description="Helical" evidence="1">
    <location>
        <begin position="125"/>
        <end position="150"/>
    </location>
</feature>
<gene>
    <name evidence="2" type="ORF">ONZ52_02550</name>
</gene>
<feature type="transmembrane region" description="Helical" evidence="1">
    <location>
        <begin position="86"/>
        <end position="105"/>
    </location>
</feature>
<evidence type="ECO:0008006" key="4">
    <source>
        <dbReference type="Google" id="ProtNLM"/>
    </source>
</evidence>
<organism evidence="2 3">
    <name type="scientific">Marinomonas rhodophyticola</name>
    <dbReference type="NCBI Taxonomy" id="2992803"/>
    <lineage>
        <taxon>Bacteria</taxon>
        <taxon>Pseudomonadati</taxon>
        <taxon>Pseudomonadota</taxon>
        <taxon>Gammaproteobacteria</taxon>
        <taxon>Oceanospirillales</taxon>
        <taxon>Oceanospirillaceae</taxon>
        <taxon>Marinomonas</taxon>
    </lineage>
</organism>
<feature type="transmembrane region" description="Helical" evidence="1">
    <location>
        <begin position="6"/>
        <end position="24"/>
    </location>
</feature>
<feature type="transmembrane region" description="Helical" evidence="1">
    <location>
        <begin position="61"/>
        <end position="79"/>
    </location>
</feature>
<evidence type="ECO:0000313" key="2">
    <source>
        <dbReference type="EMBL" id="MCW4627957.1"/>
    </source>
</evidence>
<name>A0ABT3KBN9_9GAMM</name>
<comment type="caution">
    <text evidence="2">The sequence shown here is derived from an EMBL/GenBank/DDBJ whole genome shotgun (WGS) entry which is preliminary data.</text>
</comment>
<dbReference type="Proteomes" id="UP001431181">
    <property type="component" value="Unassembled WGS sequence"/>
</dbReference>
<keyword evidence="3" id="KW-1185">Reference proteome</keyword>
<keyword evidence="1" id="KW-1133">Transmembrane helix</keyword>